<accession>A0ABP8LZN8</accession>
<dbReference type="EMBL" id="BAABEY010000025">
    <property type="protein sequence ID" value="GAA4441123.1"/>
    <property type="molecule type" value="Genomic_DNA"/>
</dbReference>
<evidence type="ECO:0000313" key="2">
    <source>
        <dbReference type="Proteomes" id="UP001501508"/>
    </source>
</evidence>
<dbReference type="Gene3D" id="1.10.150.310">
    <property type="entry name" value="Tex RuvX-like domain-like"/>
    <property type="match status" value="1"/>
</dbReference>
<gene>
    <name evidence="1" type="ORF">GCM10023091_25870</name>
</gene>
<dbReference type="Gene3D" id="1.10.150.280">
    <property type="entry name" value="AF1531-like domain"/>
    <property type="match status" value="2"/>
</dbReference>
<comment type="caution">
    <text evidence="1">The sequence shown here is derived from an EMBL/GenBank/DDBJ whole genome shotgun (WGS) entry which is preliminary data.</text>
</comment>
<keyword evidence="2" id="KW-1185">Reference proteome</keyword>
<dbReference type="SUPFAM" id="SSF47781">
    <property type="entry name" value="RuvA domain 2-like"/>
    <property type="match status" value="3"/>
</dbReference>
<evidence type="ECO:0008006" key="3">
    <source>
        <dbReference type="Google" id="ProtNLM"/>
    </source>
</evidence>
<dbReference type="Pfam" id="PF12836">
    <property type="entry name" value="HHH_3"/>
    <property type="match status" value="3"/>
</dbReference>
<evidence type="ECO:0000313" key="1">
    <source>
        <dbReference type="EMBL" id="GAA4441123.1"/>
    </source>
</evidence>
<proteinExistence type="predicted"/>
<dbReference type="InterPro" id="IPR051675">
    <property type="entry name" value="Endo/Exo/Phosphatase_dom_1"/>
</dbReference>
<organism evidence="1 2">
    <name type="scientific">Ravibacter arvi</name>
    <dbReference type="NCBI Taxonomy" id="2051041"/>
    <lineage>
        <taxon>Bacteria</taxon>
        <taxon>Pseudomonadati</taxon>
        <taxon>Bacteroidota</taxon>
        <taxon>Cytophagia</taxon>
        <taxon>Cytophagales</taxon>
        <taxon>Spirosomataceae</taxon>
        <taxon>Ravibacter</taxon>
    </lineage>
</organism>
<dbReference type="InterPro" id="IPR010994">
    <property type="entry name" value="RuvA_2-like"/>
</dbReference>
<sequence length="309" mass="34280">MLGYLQDFFSVSPREARGIVGMTVFSGLLLVFPAFLKHQLYRQTPEEADRERLRLDSALRVFIGERQPVHQPAEPRGGPAANVRAPAPFDPNVATDSVLAGAGIPFFLVRRIISYREKGGSFRNKEDLKRIYGFPDSLFKRVAPFVVITGTKDRKPEQGREGRIPPVLVPFDINKADTVLLQKLKGIGSARARTIVNYRNALGGFHSASQFEEIFGLDSVALGSLYKYARILSPPSQIAINAITFEELARHPYLRRNRKSASAIVRYREQHGPFASTADLSKIIGVPPAIAAQLFPYLDFRAASETGVD</sequence>
<reference evidence="2" key="1">
    <citation type="journal article" date="2019" name="Int. J. Syst. Evol. Microbiol.">
        <title>The Global Catalogue of Microorganisms (GCM) 10K type strain sequencing project: providing services to taxonomists for standard genome sequencing and annotation.</title>
        <authorList>
            <consortium name="The Broad Institute Genomics Platform"/>
            <consortium name="The Broad Institute Genome Sequencing Center for Infectious Disease"/>
            <person name="Wu L."/>
            <person name="Ma J."/>
        </authorList>
    </citation>
    <scope>NUCLEOTIDE SEQUENCE [LARGE SCALE GENOMIC DNA]</scope>
    <source>
        <strain evidence="2">JCM 31920</strain>
    </source>
</reference>
<protein>
    <recommendedName>
        <fullName evidence="3">Helix-hairpin-helix domain-containing protein</fullName>
    </recommendedName>
</protein>
<dbReference type="PANTHER" id="PTHR21180:SF32">
    <property type="entry name" value="ENDONUCLEASE_EXONUCLEASE_PHOSPHATASE FAMILY DOMAIN-CONTAINING PROTEIN 1"/>
    <property type="match status" value="1"/>
</dbReference>
<dbReference type="Proteomes" id="UP001501508">
    <property type="component" value="Unassembled WGS sequence"/>
</dbReference>
<dbReference type="PANTHER" id="PTHR21180">
    <property type="entry name" value="ENDONUCLEASE/EXONUCLEASE/PHOSPHATASE FAMILY DOMAIN-CONTAINING PROTEIN 1"/>
    <property type="match status" value="1"/>
</dbReference>
<name>A0ABP8LZN8_9BACT</name>